<dbReference type="Gene3D" id="3.80.10.10">
    <property type="entry name" value="Ribonuclease Inhibitor"/>
    <property type="match status" value="1"/>
</dbReference>
<dbReference type="AlphaFoldDB" id="A0A163J7W7"/>
<dbReference type="Pfam" id="PF12937">
    <property type="entry name" value="F-box-like"/>
    <property type="match status" value="1"/>
</dbReference>
<dbReference type="OrthoDB" id="10257471at2759"/>
<dbReference type="SUPFAM" id="SSF52047">
    <property type="entry name" value="RNI-like"/>
    <property type="match status" value="1"/>
</dbReference>
<gene>
    <name evidence="2" type="primary">ABSGL_03189.1 scaffold 4267</name>
</gene>
<proteinExistence type="predicted"/>
<keyword evidence="3" id="KW-1185">Reference proteome</keyword>
<reference evidence="2" key="1">
    <citation type="submission" date="2016-04" db="EMBL/GenBank/DDBJ databases">
        <authorList>
            <person name="Evans L.H."/>
            <person name="Alamgir A."/>
            <person name="Owens N."/>
            <person name="Weber N.D."/>
            <person name="Virtaneva K."/>
            <person name="Barbian K."/>
            <person name="Babar A."/>
            <person name="Rosenke K."/>
        </authorList>
    </citation>
    <scope>NUCLEOTIDE SEQUENCE [LARGE SCALE GENOMIC DNA]</scope>
    <source>
        <strain evidence="2">CBS 101.48</strain>
    </source>
</reference>
<name>A0A163J7W7_ABSGL</name>
<organism evidence="2">
    <name type="scientific">Absidia glauca</name>
    <name type="common">Pin mould</name>
    <dbReference type="NCBI Taxonomy" id="4829"/>
    <lineage>
        <taxon>Eukaryota</taxon>
        <taxon>Fungi</taxon>
        <taxon>Fungi incertae sedis</taxon>
        <taxon>Mucoromycota</taxon>
        <taxon>Mucoromycotina</taxon>
        <taxon>Mucoromycetes</taxon>
        <taxon>Mucorales</taxon>
        <taxon>Cunninghamellaceae</taxon>
        <taxon>Absidia</taxon>
    </lineage>
</organism>
<feature type="domain" description="F-box" evidence="1">
    <location>
        <begin position="8"/>
        <end position="46"/>
    </location>
</feature>
<evidence type="ECO:0000313" key="3">
    <source>
        <dbReference type="Proteomes" id="UP000078561"/>
    </source>
</evidence>
<evidence type="ECO:0000313" key="2">
    <source>
        <dbReference type="EMBL" id="SAL97682.1"/>
    </source>
</evidence>
<dbReference type="EMBL" id="LT551899">
    <property type="protein sequence ID" value="SAL97682.1"/>
    <property type="molecule type" value="Genomic_DNA"/>
</dbReference>
<dbReference type="InParanoid" id="A0A163J7W7"/>
<dbReference type="InterPro" id="IPR001810">
    <property type="entry name" value="F-box_dom"/>
</dbReference>
<dbReference type="Proteomes" id="UP000078561">
    <property type="component" value="Unassembled WGS sequence"/>
</dbReference>
<evidence type="ECO:0000259" key="1">
    <source>
        <dbReference type="Pfam" id="PF12937"/>
    </source>
</evidence>
<sequence length="401" mass="46136">MSSLGDAPNEVLSLVLNKVDQQGDLYQCALVNKSFYATANPLLWRQPQEVTDVCVLEDTILFRLKQSFRLPHDQCLHSTPLGHNVRKLYATMLNSLQDWRAVINHVPLVEELVIEIQDLPEKDIEWIALNCPHLKCLTLGYFPDLVDCYIDSLRHCINLRELSISMVRGADPQLTPLQHCLLEKLTLESFENCGDYTKDTFFGGIPTLTHLDMEHKTGGFFRYCQTLPSWTLFPVLTNLRFATTENIDNNLVLFFKAHPLIRTLSITNMKIRTDIMTSLATDLVHLQRLTLINNNGLPAFTNTFHRVEKFTLEGCQMNDEHMAMYFPKLHYIHVAKETSTLRRYLGVHFDSRTKLTYLPFTSYDSLPGDLKVHLPRRMGGQLAEEDLHHIRDTALGLVWIE</sequence>
<protein>
    <recommendedName>
        <fullName evidence="1">F-box domain-containing protein</fullName>
    </recommendedName>
</protein>
<dbReference type="InterPro" id="IPR032675">
    <property type="entry name" value="LRR_dom_sf"/>
</dbReference>
<accession>A0A163J7W7</accession>